<evidence type="ECO:0000256" key="3">
    <source>
        <dbReference type="ARBA" id="ARBA00022643"/>
    </source>
</evidence>
<dbReference type="InterPro" id="IPR046373">
    <property type="entry name" value="Acyl-CoA_Oxase/DH_mid-dom_sf"/>
</dbReference>
<dbReference type="GO" id="GO:0016491">
    <property type="term" value="F:oxidoreductase activity"/>
    <property type="evidence" value="ECO:0007669"/>
    <property type="project" value="UniProtKB-KW"/>
</dbReference>
<dbReference type="Pfam" id="PF02770">
    <property type="entry name" value="Acyl-CoA_dh_M"/>
    <property type="match status" value="1"/>
</dbReference>
<keyword evidence="3" id="KW-0288">FMN</keyword>
<evidence type="ECO:0000256" key="13">
    <source>
        <dbReference type="ARBA" id="ARBA00049456"/>
    </source>
</evidence>
<comment type="subcellular location">
    <subcellularLocation>
        <location evidence="1">Cytoplasm</location>
    </subcellularLocation>
</comment>
<organism evidence="17 18">
    <name type="scientific">Streptomyces longisporoflavus</name>
    <dbReference type="NCBI Taxonomy" id="28044"/>
    <lineage>
        <taxon>Bacteria</taxon>
        <taxon>Bacillati</taxon>
        <taxon>Actinomycetota</taxon>
        <taxon>Actinomycetes</taxon>
        <taxon>Kitasatosporales</taxon>
        <taxon>Streptomycetaceae</taxon>
        <taxon>Streptomyces</taxon>
    </lineage>
</organism>
<evidence type="ECO:0000256" key="11">
    <source>
        <dbReference type="ARBA" id="ARBA00047859"/>
    </source>
</evidence>
<evidence type="ECO:0000256" key="10">
    <source>
        <dbReference type="ARBA" id="ARBA00034345"/>
    </source>
</evidence>
<dbReference type="Proteomes" id="UP001610818">
    <property type="component" value="Unassembled WGS sequence"/>
</dbReference>
<evidence type="ECO:0000259" key="15">
    <source>
        <dbReference type="Pfam" id="PF02771"/>
    </source>
</evidence>
<evidence type="ECO:0000313" key="17">
    <source>
        <dbReference type="EMBL" id="MFH8543524.1"/>
    </source>
</evidence>
<evidence type="ECO:0000256" key="6">
    <source>
        <dbReference type="ARBA" id="ARBA00023033"/>
    </source>
</evidence>
<dbReference type="InterPro" id="IPR023922">
    <property type="entry name" value="S04_starv_induced_SfnB"/>
</dbReference>
<dbReference type="EC" id="1.14.14.21" evidence="9"/>
<dbReference type="InterPro" id="IPR006091">
    <property type="entry name" value="Acyl-CoA_Oxase/DH_mid-dom"/>
</dbReference>
<evidence type="ECO:0000256" key="9">
    <source>
        <dbReference type="ARBA" id="ARBA00034328"/>
    </source>
</evidence>
<dbReference type="PANTHER" id="PTHR43884">
    <property type="entry name" value="ACYL-COA DEHYDROGENASE"/>
    <property type="match status" value="1"/>
</dbReference>
<dbReference type="PANTHER" id="PTHR43884:SF12">
    <property type="entry name" value="ISOVALERYL-COA DEHYDROGENASE, MITOCHONDRIAL-RELATED"/>
    <property type="match status" value="1"/>
</dbReference>
<dbReference type="Gene3D" id="1.10.540.10">
    <property type="entry name" value="Acyl-CoA dehydrogenase/oxidase, N-terminal domain"/>
    <property type="match status" value="1"/>
</dbReference>
<dbReference type="InterPro" id="IPR013107">
    <property type="entry name" value="Acyl-CoA_DH_C"/>
</dbReference>
<dbReference type="InterPro" id="IPR037069">
    <property type="entry name" value="AcylCoA_DH/ox_N_sf"/>
</dbReference>
<evidence type="ECO:0000256" key="5">
    <source>
        <dbReference type="ARBA" id="ARBA00023002"/>
    </source>
</evidence>
<keyword evidence="5 17" id="KW-0560">Oxidoreductase</keyword>
<dbReference type="Pfam" id="PF08028">
    <property type="entry name" value="Acyl-CoA_dh_2"/>
    <property type="match status" value="1"/>
</dbReference>
<dbReference type="Gene3D" id="2.40.110.10">
    <property type="entry name" value="Butyryl-CoA Dehydrogenase, subunit A, domain 2"/>
    <property type="match status" value="1"/>
</dbReference>
<dbReference type="RefSeq" id="WP_397706787.1">
    <property type="nucleotide sequence ID" value="NZ_JBIRGN010000001.1"/>
</dbReference>
<comment type="catalytic activity">
    <reaction evidence="13">
        <text>dibenzothiophene + 2 FMNH2 + 2 O2 = dibenzothiophene 5,5-dioxide + 2 FMN + 2 H2O + 2 H(+)</text>
        <dbReference type="Rhea" id="RHEA:49072"/>
        <dbReference type="ChEBI" id="CHEBI:15377"/>
        <dbReference type="ChEBI" id="CHEBI:15378"/>
        <dbReference type="ChEBI" id="CHEBI:15379"/>
        <dbReference type="ChEBI" id="CHEBI:23681"/>
        <dbReference type="ChEBI" id="CHEBI:57618"/>
        <dbReference type="ChEBI" id="CHEBI:58210"/>
        <dbReference type="ChEBI" id="CHEBI:90356"/>
        <dbReference type="EC" id="1.14.14.21"/>
    </reaction>
</comment>
<proteinExistence type="inferred from homology"/>
<sequence length="394" mass="42494">MAAHVIADDAEALAVAASLAEEFRTGASARDVERRLPRAELDRLSASGLLAVTVPAEHGGADVSAETLAEIFRLLAAADASLAQIPQSHFAYINVIRRQGTDEQRKFFFTELLSGARFGNAQSEAGTKHVQDIRTRLQLRPDGSYDLTGVKHYSTGALFAHWIPVLARTDDDALQVAYVPRDAPGLSVIDDWDGLGQRTTASGTVRLEALRVPADRVLPHHLTFHGPQLHGAVAQLLHAAIDTGIASGALAEAAQFVRTKSRPWFESGVETAAEDPLLIQRFGELAIRVRAAQALLGDAGRAVDASRADLTDESAAEASIAVAAAKVLAAQTAVEVADALFEVSGTRSALNSLNLHRYWRDARTHTLHDPVRWKIQHIGRYVLNNTRPPRHGLL</sequence>
<keyword evidence="2" id="KW-0285">Flavoprotein</keyword>
<evidence type="ECO:0000256" key="12">
    <source>
        <dbReference type="ARBA" id="ARBA00048445"/>
    </source>
</evidence>
<evidence type="ECO:0000259" key="16">
    <source>
        <dbReference type="Pfam" id="PF08028"/>
    </source>
</evidence>
<dbReference type="SUPFAM" id="SSF56645">
    <property type="entry name" value="Acyl-CoA dehydrogenase NM domain-like"/>
    <property type="match status" value="1"/>
</dbReference>
<dbReference type="InterPro" id="IPR036250">
    <property type="entry name" value="AcylCo_DH-like_C"/>
</dbReference>
<protein>
    <recommendedName>
        <fullName evidence="10">Dibenzothiophene monooxygenase</fullName>
        <ecNumber evidence="9">1.14.14.21</ecNumber>
    </recommendedName>
</protein>
<gene>
    <name evidence="17" type="ORF">ACH4F9_00775</name>
</gene>
<keyword evidence="6" id="KW-0503">Monooxygenase</keyword>
<name>A0ABW7QEZ9_9ACTN</name>
<feature type="domain" description="Acyl-CoA dehydrogenase C-terminal" evidence="16">
    <location>
        <begin position="236"/>
        <end position="369"/>
    </location>
</feature>
<feature type="domain" description="Acyl-CoA oxidase/dehydrogenase middle" evidence="14">
    <location>
        <begin position="128"/>
        <end position="208"/>
    </location>
</feature>
<dbReference type="PIRSF" id="PIRSF016578">
    <property type="entry name" value="HsaA"/>
    <property type="match status" value="1"/>
</dbReference>
<evidence type="ECO:0000256" key="4">
    <source>
        <dbReference type="ARBA" id="ARBA00022741"/>
    </source>
</evidence>
<feature type="domain" description="Acyl-CoA dehydrogenase/oxidase N-terminal" evidence="15">
    <location>
        <begin position="15"/>
        <end position="115"/>
    </location>
</feature>
<dbReference type="SUPFAM" id="SSF47203">
    <property type="entry name" value="Acyl-CoA dehydrogenase C-terminal domain-like"/>
    <property type="match status" value="1"/>
</dbReference>
<dbReference type="NCBIfam" id="TIGR04022">
    <property type="entry name" value="sulfur_SfnB"/>
    <property type="match status" value="1"/>
</dbReference>
<keyword evidence="18" id="KW-1185">Reference proteome</keyword>
<keyword evidence="4" id="KW-0547">Nucleotide-binding</keyword>
<comment type="caution">
    <text evidence="17">The sequence shown here is derived from an EMBL/GenBank/DDBJ whole genome shotgun (WGS) entry which is preliminary data.</text>
</comment>
<evidence type="ECO:0000313" key="18">
    <source>
        <dbReference type="Proteomes" id="UP001610818"/>
    </source>
</evidence>
<comment type="pathway">
    <text evidence="7">Sulfur metabolism; dibenzothiophene degradation.</text>
</comment>
<reference evidence="17 18" key="1">
    <citation type="submission" date="2024-10" db="EMBL/GenBank/DDBJ databases">
        <title>The Natural Products Discovery Center: Release of the First 8490 Sequenced Strains for Exploring Actinobacteria Biosynthetic Diversity.</title>
        <authorList>
            <person name="Kalkreuter E."/>
            <person name="Kautsar S.A."/>
            <person name="Yang D."/>
            <person name="Bader C.D."/>
            <person name="Teijaro C.N."/>
            <person name="Fluegel L."/>
            <person name="Davis C.M."/>
            <person name="Simpson J.R."/>
            <person name="Lauterbach L."/>
            <person name="Steele A.D."/>
            <person name="Gui C."/>
            <person name="Meng S."/>
            <person name="Li G."/>
            <person name="Viehrig K."/>
            <person name="Ye F."/>
            <person name="Su P."/>
            <person name="Kiefer A.F."/>
            <person name="Nichols A."/>
            <person name="Cepeda A.J."/>
            <person name="Yan W."/>
            <person name="Fan B."/>
            <person name="Jiang Y."/>
            <person name="Adhikari A."/>
            <person name="Zheng C.-J."/>
            <person name="Schuster L."/>
            <person name="Cowan T.M."/>
            <person name="Smanski M.J."/>
            <person name="Chevrette M.G."/>
            <person name="De Carvalho L.P.S."/>
            <person name="Shen B."/>
        </authorList>
    </citation>
    <scope>NUCLEOTIDE SEQUENCE [LARGE SCALE GENOMIC DNA]</scope>
    <source>
        <strain evidence="17 18">NPDC017990</strain>
    </source>
</reference>
<comment type="catalytic activity">
    <reaction evidence="12">
        <text>dibenzothiophene 5-oxide + FMNH2 + O2 = dibenzothiophene 5,5-dioxide + FMN + H2O + H(+)</text>
        <dbReference type="Rhea" id="RHEA:49080"/>
        <dbReference type="ChEBI" id="CHEBI:15377"/>
        <dbReference type="ChEBI" id="CHEBI:15378"/>
        <dbReference type="ChEBI" id="CHEBI:15379"/>
        <dbReference type="ChEBI" id="CHEBI:23683"/>
        <dbReference type="ChEBI" id="CHEBI:57618"/>
        <dbReference type="ChEBI" id="CHEBI:58210"/>
        <dbReference type="ChEBI" id="CHEBI:90356"/>
    </reaction>
</comment>
<evidence type="ECO:0000256" key="7">
    <source>
        <dbReference type="ARBA" id="ARBA00034307"/>
    </source>
</evidence>
<accession>A0ABW7QEZ9</accession>
<dbReference type="Pfam" id="PF02771">
    <property type="entry name" value="Acyl-CoA_dh_N"/>
    <property type="match status" value="1"/>
</dbReference>
<evidence type="ECO:0000256" key="1">
    <source>
        <dbReference type="ARBA" id="ARBA00004496"/>
    </source>
</evidence>
<dbReference type="InterPro" id="IPR009100">
    <property type="entry name" value="AcylCoA_DH/oxidase_NM_dom_sf"/>
</dbReference>
<evidence type="ECO:0000256" key="8">
    <source>
        <dbReference type="ARBA" id="ARBA00034317"/>
    </source>
</evidence>
<dbReference type="InterPro" id="IPR013786">
    <property type="entry name" value="AcylCoA_DH/ox_N"/>
</dbReference>
<evidence type="ECO:0000256" key="2">
    <source>
        <dbReference type="ARBA" id="ARBA00022630"/>
    </source>
</evidence>
<dbReference type="EMBL" id="JBIRGQ010000001">
    <property type="protein sequence ID" value="MFH8543524.1"/>
    <property type="molecule type" value="Genomic_DNA"/>
</dbReference>
<dbReference type="Gene3D" id="1.20.140.10">
    <property type="entry name" value="Butyryl-CoA Dehydrogenase, subunit A, domain 3"/>
    <property type="match status" value="1"/>
</dbReference>
<comment type="similarity">
    <text evidence="8">Belongs to the DszC flavin monooxygenase family.</text>
</comment>
<comment type="catalytic activity">
    <reaction evidence="11">
        <text>dibenzothiophene + FMNH2 + O2 = dibenzothiophene 5-oxide + FMN + H2O + H(+)</text>
        <dbReference type="Rhea" id="RHEA:49076"/>
        <dbReference type="ChEBI" id="CHEBI:15377"/>
        <dbReference type="ChEBI" id="CHEBI:15378"/>
        <dbReference type="ChEBI" id="CHEBI:15379"/>
        <dbReference type="ChEBI" id="CHEBI:23681"/>
        <dbReference type="ChEBI" id="CHEBI:23683"/>
        <dbReference type="ChEBI" id="CHEBI:57618"/>
        <dbReference type="ChEBI" id="CHEBI:58210"/>
    </reaction>
</comment>
<evidence type="ECO:0000259" key="14">
    <source>
        <dbReference type="Pfam" id="PF02770"/>
    </source>
</evidence>